<evidence type="ECO:0000256" key="1">
    <source>
        <dbReference type="SAM" id="MobiDB-lite"/>
    </source>
</evidence>
<evidence type="ECO:0000313" key="7">
    <source>
        <dbReference type="RefSeq" id="XP_020653124.2"/>
    </source>
</evidence>
<dbReference type="CDD" id="cd12940">
    <property type="entry name" value="LEM_LAP2_LEMD1"/>
    <property type="match status" value="1"/>
</dbReference>
<dbReference type="InterPro" id="IPR011015">
    <property type="entry name" value="LEM/LEM-like_dom_sf"/>
</dbReference>
<dbReference type="InterPro" id="IPR003887">
    <property type="entry name" value="LEM_dom"/>
</dbReference>
<evidence type="ECO:0000259" key="3">
    <source>
        <dbReference type="PROSITE" id="PS50954"/>
    </source>
</evidence>
<evidence type="ECO:0000313" key="9">
    <source>
        <dbReference type="RefSeq" id="XP_072853394.1"/>
    </source>
</evidence>
<keyword evidence="2" id="KW-0812">Transmembrane</keyword>
<evidence type="ECO:0000256" key="2">
    <source>
        <dbReference type="SAM" id="Phobius"/>
    </source>
</evidence>
<feature type="region of interest" description="Disordered" evidence="1">
    <location>
        <begin position="156"/>
        <end position="193"/>
    </location>
</feature>
<dbReference type="KEGG" id="pvt:110081054"/>
<dbReference type="InterPro" id="IPR051656">
    <property type="entry name" value="LEM_domain"/>
</dbReference>
<feature type="transmembrane region" description="Helical" evidence="2">
    <location>
        <begin position="233"/>
        <end position="251"/>
    </location>
</feature>
<organism evidence="4 5">
    <name type="scientific">Pogona vitticeps</name>
    <name type="common">central bearded dragon</name>
    <dbReference type="NCBI Taxonomy" id="103695"/>
    <lineage>
        <taxon>Eukaryota</taxon>
        <taxon>Metazoa</taxon>
        <taxon>Chordata</taxon>
        <taxon>Craniata</taxon>
        <taxon>Vertebrata</taxon>
        <taxon>Euteleostomi</taxon>
        <taxon>Lepidosauria</taxon>
        <taxon>Squamata</taxon>
        <taxon>Bifurcata</taxon>
        <taxon>Unidentata</taxon>
        <taxon>Episquamata</taxon>
        <taxon>Toxicofera</taxon>
        <taxon>Iguania</taxon>
        <taxon>Acrodonta</taxon>
        <taxon>Agamidae</taxon>
        <taxon>Amphibolurinae</taxon>
        <taxon>Pogona</taxon>
    </lineage>
</organism>
<evidence type="ECO:0000313" key="8">
    <source>
        <dbReference type="RefSeq" id="XP_072853393.1"/>
    </source>
</evidence>
<dbReference type="PROSITE" id="PS50954">
    <property type="entry name" value="LEM"/>
    <property type="match status" value="1"/>
</dbReference>
<evidence type="ECO:0000313" key="5">
    <source>
        <dbReference type="RefSeq" id="XP_020653098.2"/>
    </source>
</evidence>
<evidence type="ECO:0000313" key="4">
    <source>
        <dbReference type="Proteomes" id="UP001652642"/>
    </source>
</evidence>
<evidence type="ECO:0000313" key="6">
    <source>
        <dbReference type="RefSeq" id="XP_020653116.2"/>
    </source>
</evidence>
<keyword evidence="4" id="KW-1185">Reference proteome</keyword>
<dbReference type="AlphaFoldDB" id="A0A6J0TZP1"/>
<proteinExistence type="predicted"/>
<dbReference type="CTD" id="93273"/>
<dbReference type="RefSeq" id="XP_020653098.2">
    <property type="nucleotide sequence ID" value="XM_020797439.2"/>
</dbReference>
<dbReference type="PANTHER" id="PTHR12019">
    <property type="entry name" value="LAMINA-ASSOCIATED POLYPEPTIDE THYMOPOIETIN"/>
    <property type="match status" value="1"/>
</dbReference>
<dbReference type="PANTHER" id="PTHR12019:SF9">
    <property type="entry name" value="THYMOPOIETIN"/>
    <property type="match status" value="1"/>
</dbReference>
<dbReference type="RefSeq" id="XP_072853393.1">
    <property type="nucleotide sequence ID" value="XM_072997292.1"/>
</dbReference>
<dbReference type="Gene3D" id="1.10.720.40">
    <property type="match status" value="1"/>
</dbReference>
<feature type="domain" description="LEM" evidence="3">
    <location>
        <begin position="25"/>
        <end position="69"/>
    </location>
</feature>
<reference evidence="5 6" key="1">
    <citation type="submission" date="2025-05" db="UniProtKB">
        <authorList>
            <consortium name="RefSeq"/>
        </authorList>
    </citation>
    <scope>IDENTIFICATION</scope>
</reference>
<name>A0A6J0TZP1_9SAUR</name>
<dbReference type="RefSeq" id="XP_072853394.1">
    <property type="nucleotide sequence ID" value="XM_072997293.1"/>
</dbReference>
<sequence length="266" mass="29781">MEKITVDVHIESKEKDSLELVTSNEIDVKALNDTELREQLSAYGISPGPILPSTRATYENKLQQLMKQCPTVAAEKESRLDDSEKEKNGELGQTTEVVFQTNNLRVTAGCASELDNNPPVDVAERQKKLLSPDVEHSLAKIVAELQEILPEGKVLNQSKGQRRVAGSSPDRSYRQQMNNPPHTDYGYPDANSVGLSTRRRTVKENVHSVKKSPKIKSLMVPEKPAEGLIPTRLKIAMFALFIFLLFVYVTMETNLDNPFRSFIMGK</sequence>
<accession>A0A6J0TZP1</accession>
<dbReference type="RefSeq" id="XP_020653124.2">
    <property type="nucleotide sequence ID" value="XM_020797465.2"/>
</dbReference>
<dbReference type="Proteomes" id="UP001652642">
    <property type="component" value="Chromosome 4"/>
</dbReference>
<keyword evidence="2" id="KW-0472">Membrane</keyword>
<dbReference type="RefSeq" id="XP_020653116.2">
    <property type="nucleotide sequence ID" value="XM_020797457.2"/>
</dbReference>
<dbReference type="OrthoDB" id="6363067at2759"/>
<dbReference type="Pfam" id="PF03020">
    <property type="entry name" value="LEM"/>
    <property type="match status" value="1"/>
</dbReference>
<gene>
    <name evidence="5 6 7 8 9" type="primary">LEMD1</name>
</gene>
<keyword evidence="2" id="KW-1133">Transmembrane helix</keyword>
<dbReference type="SMART" id="SM00540">
    <property type="entry name" value="LEM"/>
    <property type="match status" value="1"/>
</dbReference>
<dbReference type="GeneID" id="110081054"/>
<dbReference type="SUPFAM" id="SSF63451">
    <property type="entry name" value="LEM domain"/>
    <property type="match status" value="1"/>
</dbReference>
<protein>
    <submittedName>
        <fullName evidence="5 6">LEM domain-containing protein 1</fullName>
    </submittedName>
</protein>